<feature type="transmembrane region" description="Helical" evidence="8">
    <location>
        <begin position="6"/>
        <end position="26"/>
    </location>
</feature>
<dbReference type="InterPro" id="IPR006507">
    <property type="entry name" value="UPF0283"/>
</dbReference>
<keyword evidence="5 8" id="KW-0812">Transmembrane</keyword>
<keyword evidence="7 8" id="KW-0472">Membrane</keyword>
<dbReference type="PANTHER" id="PTHR39342:SF1">
    <property type="entry name" value="UPF0283 MEMBRANE PROTEIN YCJF"/>
    <property type="match status" value="1"/>
</dbReference>
<evidence type="ECO:0000256" key="8">
    <source>
        <dbReference type="SAM" id="Phobius"/>
    </source>
</evidence>
<evidence type="ECO:0000256" key="4">
    <source>
        <dbReference type="ARBA" id="ARBA00022519"/>
    </source>
</evidence>
<name>A0A6B1F8A6_9SYNE</name>
<dbReference type="GO" id="GO:0005886">
    <property type="term" value="C:plasma membrane"/>
    <property type="evidence" value="ECO:0007669"/>
    <property type="project" value="UniProtKB-SubCell"/>
</dbReference>
<keyword evidence="6 8" id="KW-1133">Transmembrane helix</keyword>
<comment type="subcellular location">
    <subcellularLocation>
        <location evidence="1">Cell inner membrane</location>
        <topology evidence="1">Multi-pass membrane protein</topology>
    </subcellularLocation>
</comment>
<organism evidence="9">
    <name type="scientific">Synechococcus sp. SB0676_bin_10</name>
    <dbReference type="NCBI Taxonomy" id="2604869"/>
    <lineage>
        <taxon>Bacteria</taxon>
        <taxon>Bacillati</taxon>
        <taxon>Cyanobacteriota</taxon>
        <taxon>Cyanophyceae</taxon>
        <taxon>Synechococcales</taxon>
        <taxon>Synechococcaceae</taxon>
        <taxon>Synechococcus</taxon>
    </lineage>
</organism>
<dbReference type="NCBIfam" id="TIGR01620">
    <property type="entry name" value="hyp_HI0043"/>
    <property type="match status" value="1"/>
</dbReference>
<evidence type="ECO:0000256" key="7">
    <source>
        <dbReference type="ARBA" id="ARBA00023136"/>
    </source>
</evidence>
<dbReference type="EMBL" id="VYDO01000007">
    <property type="protein sequence ID" value="MYG37464.1"/>
    <property type="molecule type" value="Genomic_DNA"/>
</dbReference>
<evidence type="ECO:0000256" key="6">
    <source>
        <dbReference type="ARBA" id="ARBA00022989"/>
    </source>
</evidence>
<dbReference type="Pfam" id="PF05128">
    <property type="entry name" value="DUF697"/>
    <property type="match status" value="1"/>
</dbReference>
<evidence type="ECO:0000256" key="2">
    <source>
        <dbReference type="ARBA" id="ARBA00008255"/>
    </source>
</evidence>
<proteinExistence type="inferred from homology"/>
<sequence>MSLPWFTWFLMLLAATILLLCGISLWDTLNGLWERSAVLGMTGLVLTGLLVLVITAVAVQEWQAMQRINTLEEIRQQAERSLAPSDDVGDLDSAKEVIDRLVAIYSSRDDTCRGAQRLAEEEKRDESSGATRLIIRAETEILKGLDDRAEKVIGDAALRIATETAFMPWPLADVLLVFLSSMQMFRRIAQIYGSRPGVVASWTLSRKVLAQLVVAGALSELGRWVDAAVGQGFLRLARPIGEGITNATLLARSGVAAVELCRPLPFHACQRPSVSVIDHLIREALGTLKRDGRNTETAQQKG</sequence>
<dbReference type="InterPro" id="IPR021147">
    <property type="entry name" value="DUF697"/>
</dbReference>
<keyword evidence="4" id="KW-0997">Cell inner membrane</keyword>
<evidence type="ECO:0000256" key="1">
    <source>
        <dbReference type="ARBA" id="ARBA00004429"/>
    </source>
</evidence>
<evidence type="ECO:0000256" key="5">
    <source>
        <dbReference type="ARBA" id="ARBA00022692"/>
    </source>
</evidence>
<dbReference type="PANTHER" id="PTHR39342">
    <property type="entry name" value="UPF0283 MEMBRANE PROTEIN YCJF"/>
    <property type="match status" value="1"/>
</dbReference>
<protein>
    <submittedName>
        <fullName evidence="9">DUF697 domain-containing protein</fullName>
    </submittedName>
</protein>
<keyword evidence="3" id="KW-1003">Cell membrane</keyword>
<comment type="caution">
    <text evidence="9">The sequence shown here is derived from an EMBL/GenBank/DDBJ whole genome shotgun (WGS) entry which is preliminary data.</text>
</comment>
<dbReference type="AlphaFoldDB" id="A0A6B1F8A6"/>
<accession>A0A6B1F8A6</accession>
<evidence type="ECO:0000313" key="9">
    <source>
        <dbReference type="EMBL" id="MYG37464.1"/>
    </source>
</evidence>
<feature type="transmembrane region" description="Helical" evidence="8">
    <location>
        <begin position="38"/>
        <end position="59"/>
    </location>
</feature>
<evidence type="ECO:0000256" key="3">
    <source>
        <dbReference type="ARBA" id="ARBA00022475"/>
    </source>
</evidence>
<comment type="similarity">
    <text evidence="2">Belongs to the UPF0283 family.</text>
</comment>
<reference evidence="9" key="1">
    <citation type="submission" date="2019-09" db="EMBL/GenBank/DDBJ databases">
        <title>Characterisation of the sponge microbiome using genome-centric metagenomics.</title>
        <authorList>
            <person name="Engelberts J.P."/>
            <person name="Robbins S.J."/>
            <person name="De Goeij J.M."/>
            <person name="Aranda M."/>
            <person name="Bell S.C."/>
            <person name="Webster N.S."/>
        </authorList>
    </citation>
    <scope>NUCLEOTIDE SEQUENCE</scope>
    <source>
        <strain evidence="9">SB0676_bin_10</strain>
    </source>
</reference>
<gene>
    <name evidence="9" type="ORF">F4162_00185</name>
</gene>